<comment type="subunit">
    <text evidence="5 17">Homodimer.</text>
</comment>
<reference evidence="19 20" key="1">
    <citation type="submission" date="2021-05" db="EMBL/GenBank/DDBJ databases">
        <title>Kineosporia and Streptomyces sp. nov. two new marine actinobacteria isolated from Coral.</title>
        <authorList>
            <person name="Buangrab K."/>
            <person name="Sutthacheep M."/>
            <person name="Yeemin T."/>
            <person name="Harunari E."/>
            <person name="Igarashi Y."/>
            <person name="Kanchanasin P."/>
            <person name="Tanasupawat S."/>
            <person name="Phongsopitanun W."/>
        </authorList>
    </citation>
    <scope>NUCLEOTIDE SEQUENCE [LARGE SCALE GENOMIC DNA]</scope>
    <source>
        <strain evidence="19 20">J2-2</strain>
    </source>
</reference>
<organism evidence="19 20">
    <name type="scientific">Kineosporia corallincola</name>
    <dbReference type="NCBI Taxonomy" id="2835133"/>
    <lineage>
        <taxon>Bacteria</taxon>
        <taxon>Bacillati</taxon>
        <taxon>Actinomycetota</taxon>
        <taxon>Actinomycetes</taxon>
        <taxon>Kineosporiales</taxon>
        <taxon>Kineosporiaceae</taxon>
        <taxon>Kineosporia</taxon>
    </lineage>
</organism>
<evidence type="ECO:0000256" key="12">
    <source>
        <dbReference type="ARBA" id="ARBA00023136"/>
    </source>
</evidence>
<dbReference type="Proteomes" id="UP001197247">
    <property type="component" value="Unassembled WGS sequence"/>
</dbReference>
<comment type="caution">
    <text evidence="19">The sequence shown here is derived from an EMBL/GenBank/DDBJ whole genome shotgun (WGS) entry which is preliminary data.</text>
</comment>
<comment type="similarity">
    <text evidence="4 17 18">Belongs to the CDP-alcohol phosphatidyltransferase class-I family.</text>
</comment>
<feature type="binding site" evidence="17">
    <location>
        <position position="74"/>
    </location>
    <ligand>
        <name>a CDP-1,2-diacyl-sn-glycerol</name>
        <dbReference type="ChEBI" id="CHEBI:58332"/>
    </ligand>
</feature>
<evidence type="ECO:0000256" key="18">
    <source>
        <dbReference type="RuleBase" id="RU003750"/>
    </source>
</evidence>
<evidence type="ECO:0000256" key="15">
    <source>
        <dbReference type="ARBA" id="ARBA00033137"/>
    </source>
</evidence>
<feature type="active site" description="Proton acceptor" evidence="17">
    <location>
        <position position="91"/>
    </location>
</feature>
<comment type="caution">
    <text evidence="17">Lacks conserved residue(s) required for the propagation of feature annotation.</text>
</comment>
<protein>
    <recommendedName>
        <fullName evidence="14 17">Phosphatidylinositol phosphate synthase</fullName>
        <shortName evidence="17">PIP synthase</shortName>
        <ecNumber evidence="17">2.7.8.-</ecNumber>
    </recommendedName>
    <alternativeName>
        <fullName evidence="15 17">CDP-diacylglycerol--D-myo-inositol-3-phosphate 3-phosphatidyltransferase</fullName>
    </alternativeName>
</protein>
<evidence type="ECO:0000256" key="4">
    <source>
        <dbReference type="ARBA" id="ARBA00010441"/>
    </source>
</evidence>
<comment type="cofactor">
    <cofactor evidence="17">
        <name>Mg(2+)</name>
        <dbReference type="ChEBI" id="CHEBI:18420"/>
    </cofactor>
    <text evidence="17">Contains a di-nuclear catalytic Mg(2+) center.</text>
</comment>
<evidence type="ECO:0000256" key="13">
    <source>
        <dbReference type="ARBA" id="ARBA00023935"/>
    </source>
</evidence>
<dbReference type="NCBIfam" id="NF045883">
    <property type="entry name" value="PIPSynth"/>
    <property type="match status" value="1"/>
</dbReference>
<evidence type="ECO:0000256" key="2">
    <source>
        <dbReference type="ARBA" id="ARBA00004805"/>
    </source>
</evidence>
<keyword evidence="8 17" id="KW-0812">Transmembrane</keyword>
<dbReference type="EMBL" id="JAHBAY010000003">
    <property type="protein sequence ID" value="MBT0768987.1"/>
    <property type="molecule type" value="Genomic_DNA"/>
</dbReference>
<feature type="binding site" evidence="17">
    <location>
        <position position="80"/>
    </location>
    <ligand>
        <name>a CDP-1,2-diacyl-sn-glycerol</name>
        <dbReference type="ChEBI" id="CHEBI:58332"/>
    </ligand>
</feature>
<comment type="subcellular location">
    <subcellularLocation>
        <location evidence="1 17">Cell membrane</location>
        <topology evidence="1 17">Multi-pass membrane protein</topology>
    </subcellularLocation>
</comment>
<feature type="binding site" evidence="17">
    <location>
        <position position="66"/>
    </location>
    <ligand>
        <name>Mg(2+)</name>
        <dbReference type="ChEBI" id="CHEBI:18420"/>
        <label>1</label>
    </ligand>
</feature>
<feature type="binding site" evidence="17">
    <location>
        <position position="70"/>
    </location>
    <ligand>
        <name>a CDP-1,2-diacyl-sn-glycerol</name>
        <dbReference type="ChEBI" id="CHEBI:58332"/>
    </ligand>
</feature>
<feature type="binding site" evidence="17">
    <location>
        <position position="87"/>
    </location>
    <ligand>
        <name>Mg(2+)</name>
        <dbReference type="ChEBI" id="CHEBI:18420"/>
        <label>1</label>
    </ligand>
</feature>
<evidence type="ECO:0000256" key="8">
    <source>
        <dbReference type="ARBA" id="ARBA00022692"/>
    </source>
</evidence>
<dbReference type="InterPro" id="IPR000462">
    <property type="entry name" value="CDP-OH_P_trans"/>
</dbReference>
<keyword evidence="17" id="KW-0443">Lipid metabolism</keyword>
<comment type="catalytic activity">
    <reaction evidence="13 17">
        <text>1,2-di-(9Z-octadecenoyl)-sn-glycero-3-cytidine-5'-diphosphate + 1D-myo-inositol 3-phosphate = 1,2-di-(9Z-octadecenoyl)-sn-glycero-3-phospho-(1D-myo-inositol-3-phosphate) + CMP + H(+)</text>
        <dbReference type="Rhea" id="RHEA:61216"/>
        <dbReference type="ChEBI" id="CHEBI:15378"/>
        <dbReference type="ChEBI" id="CHEBI:58401"/>
        <dbReference type="ChEBI" id="CHEBI:60377"/>
        <dbReference type="ChEBI" id="CHEBI:85356"/>
        <dbReference type="ChEBI" id="CHEBI:144472"/>
    </reaction>
</comment>
<feature type="binding site" evidence="17">
    <location>
        <position position="91"/>
    </location>
    <ligand>
        <name>Mg(2+)</name>
        <dbReference type="ChEBI" id="CHEBI:18420"/>
        <label>2</label>
    </ligand>
</feature>
<dbReference type="EC" id="2.7.8.-" evidence="17"/>
<proteinExistence type="inferred from homology"/>
<dbReference type="HAMAP" id="MF_02241">
    <property type="entry name" value="PIP_synthase"/>
    <property type="match status" value="1"/>
</dbReference>
<name>A0ABS5TD29_9ACTN</name>
<keyword evidence="6 17" id="KW-1003">Cell membrane</keyword>
<sequence length="218" mass="23016">MLNRFARALFTRIFTPVARLLLSWGVSPDVVTLVGTVGVCVGALAFFPRGELFWGVMVVTAFVFSDLIDGTMARMSGRSSVWGAYLDSTLDRIGDGAVFGGLVLYYAGQGDDQVMATLALACLVLGYLVSYARARAEGLGMQANVGIAERSERLVATLVATGFVGLGVSHYLLMGVLAVLAVASVITVFQRILMVRRQALARIAADREALATGASGDA</sequence>
<dbReference type="PROSITE" id="PS00379">
    <property type="entry name" value="CDP_ALCOHOL_P_TRANSF"/>
    <property type="match status" value="1"/>
</dbReference>
<keyword evidence="7 17" id="KW-0808">Transferase</keyword>
<evidence type="ECO:0000256" key="17">
    <source>
        <dbReference type="HAMAP-Rule" id="MF_02241"/>
    </source>
</evidence>
<evidence type="ECO:0000256" key="6">
    <source>
        <dbReference type="ARBA" id="ARBA00022475"/>
    </source>
</evidence>
<evidence type="ECO:0000256" key="5">
    <source>
        <dbReference type="ARBA" id="ARBA00011738"/>
    </source>
</evidence>
<comment type="function">
    <text evidence="17">Catalyzes the conjugation of the 1'-hydroxyl group of D-myo-inositol-3-phosphate (also named L-myo-inositol-1-phosphate) with a lipid tail of cytidine diphosphate diacylglycerol (CDP-DAG), forming phosphatidylinositol phosphate (PIP) and CMP. PIP is a precursor of phosphatidylinositol (PI) which is an essential lipid required for cell wall formation.</text>
</comment>
<keyword evidence="11 17" id="KW-1133">Transmembrane helix</keyword>
<keyword evidence="12 17" id="KW-0472">Membrane</keyword>
<keyword evidence="20" id="KW-1185">Reference proteome</keyword>
<dbReference type="Gene3D" id="1.20.120.1760">
    <property type="match status" value="1"/>
</dbReference>
<feature type="transmembrane region" description="Helical" evidence="17">
    <location>
        <begin position="52"/>
        <end position="68"/>
    </location>
</feature>
<keyword evidence="9 17" id="KW-0479">Metal-binding</keyword>
<feature type="transmembrane region" description="Helical" evidence="17">
    <location>
        <begin position="114"/>
        <end position="132"/>
    </location>
</feature>
<keyword evidence="17" id="KW-0594">Phospholipid biosynthesis</keyword>
<evidence type="ECO:0000313" key="20">
    <source>
        <dbReference type="Proteomes" id="UP001197247"/>
    </source>
</evidence>
<dbReference type="RefSeq" id="WP_214155280.1">
    <property type="nucleotide sequence ID" value="NZ_JAHBAY010000003.1"/>
</dbReference>
<comment type="catalytic activity">
    <reaction evidence="16 17">
        <text>a CDP-1,2-diacyl-sn-glycerol + 1D-myo-inositol 3-phosphate = a 1,2-diacyl-sn-glycero-3-phospho-(1D-myo-inositol-3-phosphate) + CMP + H(+)</text>
        <dbReference type="Rhea" id="RHEA:60504"/>
        <dbReference type="ChEBI" id="CHEBI:15378"/>
        <dbReference type="ChEBI" id="CHEBI:58088"/>
        <dbReference type="ChEBI" id="CHEBI:58332"/>
        <dbReference type="ChEBI" id="CHEBI:58401"/>
        <dbReference type="ChEBI" id="CHEBI:60377"/>
    </reaction>
</comment>
<feature type="transmembrane region" description="Helical" evidence="17">
    <location>
        <begin position="177"/>
        <end position="194"/>
    </location>
</feature>
<dbReference type="InterPro" id="IPR048254">
    <property type="entry name" value="CDP_ALCOHOL_P_TRANSF_CS"/>
</dbReference>
<keyword evidence="10 17" id="KW-0460">Magnesium</keyword>
<dbReference type="Pfam" id="PF01066">
    <property type="entry name" value="CDP-OH_P_transf"/>
    <property type="match status" value="1"/>
</dbReference>
<feature type="transmembrane region" description="Helical" evidence="17">
    <location>
        <begin position="21"/>
        <end position="46"/>
    </location>
</feature>
<evidence type="ECO:0000256" key="3">
    <source>
        <dbReference type="ARBA" id="ARBA00005189"/>
    </source>
</evidence>
<evidence type="ECO:0000256" key="10">
    <source>
        <dbReference type="ARBA" id="ARBA00022842"/>
    </source>
</evidence>
<feature type="binding site" evidence="17">
    <location>
        <position position="69"/>
    </location>
    <ligand>
        <name>Mg(2+)</name>
        <dbReference type="ChEBI" id="CHEBI:18420"/>
        <label>1</label>
    </ligand>
</feature>
<feature type="binding site" evidence="17">
    <location>
        <begin position="29"/>
        <end position="32"/>
    </location>
    <ligand>
        <name>a CDP-1,2-diacyl-sn-glycerol</name>
        <dbReference type="ChEBI" id="CHEBI:58332"/>
    </ligand>
</feature>
<dbReference type="InterPro" id="IPR044268">
    <property type="entry name" value="PIP_synthase_PgsA1"/>
</dbReference>
<evidence type="ECO:0000256" key="16">
    <source>
        <dbReference type="ARBA" id="ARBA00048865"/>
    </source>
</evidence>
<evidence type="ECO:0000313" key="19">
    <source>
        <dbReference type="EMBL" id="MBT0768987.1"/>
    </source>
</evidence>
<evidence type="ECO:0000256" key="11">
    <source>
        <dbReference type="ARBA" id="ARBA00022989"/>
    </source>
</evidence>
<accession>A0ABS5TD29</accession>
<gene>
    <name evidence="19" type="ORF">KIH74_08620</name>
</gene>
<feature type="binding site" evidence="17">
    <location>
        <position position="87"/>
    </location>
    <ligand>
        <name>Mg(2+)</name>
        <dbReference type="ChEBI" id="CHEBI:18420"/>
        <label>2</label>
    </ligand>
</feature>
<comment type="pathway">
    <text evidence="3">Lipid metabolism.</text>
</comment>
<evidence type="ECO:0000256" key="7">
    <source>
        <dbReference type="ARBA" id="ARBA00022679"/>
    </source>
</evidence>
<dbReference type="InterPro" id="IPR043130">
    <property type="entry name" value="CDP-OH_PTrfase_TM_dom"/>
</dbReference>
<feature type="binding site" evidence="17">
    <location>
        <position position="66"/>
    </location>
    <ligand>
        <name>Mg(2+)</name>
        <dbReference type="ChEBI" id="CHEBI:18420"/>
        <label>2</label>
    </ligand>
</feature>
<evidence type="ECO:0000256" key="9">
    <source>
        <dbReference type="ARBA" id="ARBA00022723"/>
    </source>
</evidence>
<comment type="pathway">
    <text evidence="2 17">Phospholipid metabolism; phosphatidylinositol phosphate biosynthesis.</text>
</comment>
<evidence type="ECO:0000256" key="14">
    <source>
        <dbReference type="ARBA" id="ARBA00024082"/>
    </source>
</evidence>
<evidence type="ECO:0000256" key="1">
    <source>
        <dbReference type="ARBA" id="ARBA00004651"/>
    </source>
</evidence>
<keyword evidence="17" id="KW-0444">Lipid biosynthesis</keyword>
<keyword evidence="17" id="KW-1208">Phospholipid metabolism</keyword>